<dbReference type="EMBL" id="MDYN01000004">
    <property type="protein sequence ID" value="OQD88274.1"/>
    <property type="molecule type" value="Genomic_DNA"/>
</dbReference>
<comment type="caution">
    <text evidence="1">The sequence shown here is derived from an EMBL/GenBank/DDBJ whole genome shotgun (WGS) entry which is preliminary data.</text>
</comment>
<dbReference type="STRING" id="416450.A0A1V6QGD8"/>
<name>A0A1V6QGD8_9EURO</name>
<evidence type="ECO:0008006" key="3">
    <source>
        <dbReference type="Google" id="ProtNLM"/>
    </source>
</evidence>
<accession>A0A1V6QGD8</accession>
<keyword evidence="2" id="KW-1185">Reference proteome</keyword>
<sequence length="187" mass="21646">MGVSCPEACFQAESAAGCLSHFEEWTKTRFWRNRLSIVSVVRQICHAEIDDSLVEEYSNIGTLNLFAMVQAIHSLMFHLQNSLISETTLAPVQTGLENWRRIWDKRIPEDSDIPETPENIWRLIGFLRHASEFWHLARIKSAKIISAADDDQTEDEYTHDASRYDHTDMGDVNELIMEYRRMNLGMV</sequence>
<evidence type="ECO:0000313" key="1">
    <source>
        <dbReference type="EMBL" id="OQD88274.1"/>
    </source>
</evidence>
<organism evidence="1 2">
    <name type="scientific">Penicillium antarcticum</name>
    <dbReference type="NCBI Taxonomy" id="416450"/>
    <lineage>
        <taxon>Eukaryota</taxon>
        <taxon>Fungi</taxon>
        <taxon>Dikarya</taxon>
        <taxon>Ascomycota</taxon>
        <taxon>Pezizomycotina</taxon>
        <taxon>Eurotiomycetes</taxon>
        <taxon>Eurotiomycetidae</taxon>
        <taxon>Eurotiales</taxon>
        <taxon>Aspergillaceae</taxon>
        <taxon>Penicillium</taxon>
    </lineage>
</organism>
<gene>
    <name evidence="1" type="ORF">PENANT_c004G03899</name>
</gene>
<reference evidence="2" key="1">
    <citation type="journal article" date="2017" name="Nat. Microbiol.">
        <title>Global analysis of biosynthetic gene clusters reveals vast potential of secondary metabolite production in Penicillium species.</title>
        <authorList>
            <person name="Nielsen J.C."/>
            <person name="Grijseels S."/>
            <person name="Prigent S."/>
            <person name="Ji B."/>
            <person name="Dainat J."/>
            <person name="Nielsen K.F."/>
            <person name="Frisvad J.C."/>
            <person name="Workman M."/>
            <person name="Nielsen J."/>
        </authorList>
    </citation>
    <scope>NUCLEOTIDE SEQUENCE [LARGE SCALE GENOMIC DNA]</scope>
    <source>
        <strain evidence="2">IBT 31811</strain>
    </source>
</reference>
<dbReference type="AlphaFoldDB" id="A0A1V6QGD8"/>
<proteinExistence type="predicted"/>
<protein>
    <recommendedName>
        <fullName evidence="3">Transcription factor domain-containing protein</fullName>
    </recommendedName>
</protein>
<evidence type="ECO:0000313" key="2">
    <source>
        <dbReference type="Proteomes" id="UP000191672"/>
    </source>
</evidence>
<dbReference type="Proteomes" id="UP000191672">
    <property type="component" value="Unassembled WGS sequence"/>
</dbReference>